<dbReference type="Pfam" id="PF00170">
    <property type="entry name" value="bZIP_1"/>
    <property type="match status" value="1"/>
</dbReference>
<dbReference type="PROSITE" id="PS50217">
    <property type="entry name" value="BZIP"/>
    <property type="match status" value="1"/>
</dbReference>
<proteinExistence type="inferred from homology"/>
<evidence type="ECO:0000256" key="7">
    <source>
        <dbReference type="ARBA" id="ARBA00023242"/>
    </source>
</evidence>
<dbReference type="InterPro" id="IPR046347">
    <property type="entry name" value="bZIP_sf"/>
</dbReference>
<dbReference type="Gene3D" id="1.20.5.170">
    <property type="match status" value="1"/>
</dbReference>
<evidence type="ECO:0000256" key="4">
    <source>
        <dbReference type="ARBA" id="ARBA00023125"/>
    </source>
</evidence>
<feature type="region of interest" description="Disordered" evidence="9">
    <location>
        <begin position="51"/>
        <end position="78"/>
    </location>
</feature>
<dbReference type="GO" id="GO:0003700">
    <property type="term" value="F:DNA-binding transcription factor activity"/>
    <property type="evidence" value="ECO:0007669"/>
    <property type="project" value="InterPro"/>
</dbReference>
<keyword evidence="4" id="KW-0238">DNA-binding</keyword>
<dbReference type="InterPro" id="IPR025422">
    <property type="entry name" value="TGA_domain"/>
</dbReference>
<dbReference type="EMBL" id="CAEKKB010000006">
    <property type="protein sequence ID" value="CAB4314001.1"/>
    <property type="molecule type" value="Genomic_DNA"/>
</dbReference>
<name>A0A6J5XLP9_PRUAR</name>
<dbReference type="PROSITE" id="PS00036">
    <property type="entry name" value="BZIP_BASIC"/>
    <property type="match status" value="1"/>
</dbReference>
<keyword evidence="3" id="KW-0805">Transcription regulation</keyword>
<evidence type="ECO:0000256" key="5">
    <source>
        <dbReference type="ARBA" id="ARBA00023159"/>
    </source>
</evidence>
<feature type="compositionally biased region" description="Basic and acidic residues" evidence="9">
    <location>
        <begin position="68"/>
        <end position="78"/>
    </location>
</feature>
<dbReference type="PROSITE" id="PS51806">
    <property type="entry name" value="DOG1"/>
    <property type="match status" value="1"/>
</dbReference>
<keyword evidence="8" id="KW-0175">Coiled coil</keyword>
<keyword evidence="6" id="KW-0804">Transcription</keyword>
<comment type="subcellular location">
    <subcellularLocation>
        <location evidence="1">Nucleus</location>
    </subcellularLocation>
</comment>
<dbReference type="FunFam" id="1.20.5.170:FF:000019">
    <property type="entry name" value="BZIP family transcription factor"/>
    <property type="match status" value="1"/>
</dbReference>
<feature type="coiled-coil region" evidence="8">
    <location>
        <begin position="97"/>
        <end position="124"/>
    </location>
</feature>
<dbReference type="PANTHER" id="PTHR45693:SF36">
    <property type="entry name" value="TRANSCRIPTION FACTOR TGA4"/>
    <property type="match status" value="1"/>
</dbReference>
<dbReference type="PANTHER" id="PTHR45693">
    <property type="entry name" value="TRANSCRIPTION FACTOR TGA9"/>
    <property type="match status" value="1"/>
</dbReference>
<reference evidence="13" key="1">
    <citation type="journal article" date="2020" name="Genome Biol.">
        <title>Gamete binning: chromosome-level and haplotype-resolved genome assembly enabled by high-throughput single-cell sequencing of gamete genomes.</title>
        <authorList>
            <person name="Campoy J.A."/>
            <person name="Sun H."/>
            <person name="Goel M."/>
            <person name="Jiao W.-B."/>
            <person name="Folz-Donahue K."/>
            <person name="Wang N."/>
            <person name="Rubio M."/>
            <person name="Liu C."/>
            <person name="Kukat C."/>
            <person name="Ruiz D."/>
            <person name="Huettel B."/>
            <person name="Schneeberger K."/>
        </authorList>
    </citation>
    <scope>NUCLEOTIDE SEQUENCE [LARGE SCALE GENOMIC DNA]</scope>
    <source>
        <strain evidence="13">cv. Rojo Pasion</strain>
    </source>
</reference>
<protein>
    <recommendedName>
        <fullName evidence="14">BZIP domain-containing protein</fullName>
    </recommendedName>
</protein>
<gene>
    <name evidence="12" type="ORF">ORAREDHAP_LOCUS37923</name>
</gene>
<dbReference type="GO" id="GO:0000976">
    <property type="term" value="F:transcription cis-regulatory region binding"/>
    <property type="evidence" value="ECO:0007669"/>
    <property type="project" value="UniProtKB-ARBA"/>
</dbReference>
<evidence type="ECO:0000256" key="2">
    <source>
        <dbReference type="ARBA" id="ARBA00007163"/>
    </source>
</evidence>
<evidence type="ECO:0008006" key="14">
    <source>
        <dbReference type="Google" id="ProtNLM"/>
    </source>
</evidence>
<evidence type="ECO:0000256" key="8">
    <source>
        <dbReference type="SAM" id="Coils"/>
    </source>
</evidence>
<keyword evidence="5" id="KW-0010">Activator</keyword>
<feature type="domain" description="DOG1" evidence="11">
    <location>
        <begin position="93"/>
        <end position="324"/>
    </location>
</feature>
<dbReference type="GO" id="GO:0005634">
    <property type="term" value="C:nucleus"/>
    <property type="evidence" value="ECO:0007669"/>
    <property type="project" value="UniProtKB-SubCell"/>
</dbReference>
<evidence type="ECO:0000259" key="10">
    <source>
        <dbReference type="PROSITE" id="PS50217"/>
    </source>
</evidence>
<dbReference type="SMART" id="SM00338">
    <property type="entry name" value="BRLZ"/>
    <property type="match status" value="1"/>
</dbReference>
<evidence type="ECO:0000256" key="3">
    <source>
        <dbReference type="ARBA" id="ARBA00023015"/>
    </source>
</evidence>
<evidence type="ECO:0000313" key="13">
    <source>
        <dbReference type="Proteomes" id="UP000507245"/>
    </source>
</evidence>
<comment type="similarity">
    <text evidence="2">Belongs to the bZIP family.</text>
</comment>
<dbReference type="GO" id="GO:0006351">
    <property type="term" value="P:DNA-templated transcription"/>
    <property type="evidence" value="ECO:0007669"/>
    <property type="project" value="InterPro"/>
</dbReference>
<keyword evidence="13" id="KW-1185">Reference proteome</keyword>
<evidence type="ECO:0000256" key="9">
    <source>
        <dbReference type="SAM" id="MobiDB-lite"/>
    </source>
</evidence>
<dbReference type="AlphaFoldDB" id="A0A6J5XLP9"/>
<evidence type="ECO:0000313" key="12">
    <source>
        <dbReference type="EMBL" id="CAB4314001.1"/>
    </source>
</evidence>
<evidence type="ECO:0000259" key="11">
    <source>
        <dbReference type="PROSITE" id="PS51806"/>
    </source>
</evidence>
<keyword evidence="7" id="KW-0539">Nucleus</keyword>
<accession>A0A6J5XLP9</accession>
<sequence>MNSPSTQFVTSRRMGAYEPIHQISMWEESFKSNGNFNASASMIVDADTKLDNQSEDASHGILGPSSKYDQEATKPTDKVQRRLAQNREAARKSRMRKKAYVQQLETSRLKLIQLEQELDRARQQQGIYIGSGLDASPLGFSGTINSGVTTFEMEYGHWVEEQNRQINELRTALHAHISDIELRFLLNGFFSWIGGFRPSEILKVLQPHLDPLTDQQVLDVYNLRQSCQQAEDALSQGMDKLQLTLADTVAAGQLGEGSYVPQMANAMQKLEELVSFVQQADNLRRGTLQQMSCILTIRQAARGLLALGEYFQRLRALSSLWATRPREPA</sequence>
<organism evidence="12 13">
    <name type="scientific">Prunus armeniaca</name>
    <name type="common">Apricot</name>
    <name type="synonym">Armeniaca vulgaris</name>
    <dbReference type="NCBI Taxonomy" id="36596"/>
    <lineage>
        <taxon>Eukaryota</taxon>
        <taxon>Viridiplantae</taxon>
        <taxon>Streptophyta</taxon>
        <taxon>Embryophyta</taxon>
        <taxon>Tracheophyta</taxon>
        <taxon>Spermatophyta</taxon>
        <taxon>Magnoliopsida</taxon>
        <taxon>eudicotyledons</taxon>
        <taxon>Gunneridae</taxon>
        <taxon>Pentapetalae</taxon>
        <taxon>rosids</taxon>
        <taxon>fabids</taxon>
        <taxon>Rosales</taxon>
        <taxon>Rosaceae</taxon>
        <taxon>Amygdaloideae</taxon>
        <taxon>Amygdaleae</taxon>
        <taxon>Prunus</taxon>
    </lineage>
</organism>
<dbReference type="OrthoDB" id="2015618at2759"/>
<dbReference type="InterPro" id="IPR004827">
    <property type="entry name" value="bZIP"/>
</dbReference>
<evidence type="ECO:0000256" key="6">
    <source>
        <dbReference type="ARBA" id="ARBA00023163"/>
    </source>
</evidence>
<dbReference type="SUPFAM" id="SSF57959">
    <property type="entry name" value="Leucine zipper domain"/>
    <property type="match status" value="1"/>
</dbReference>
<dbReference type="Proteomes" id="UP000507245">
    <property type="component" value="Unassembled WGS sequence"/>
</dbReference>
<evidence type="ECO:0000256" key="1">
    <source>
        <dbReference type="ARBA" id="ARBA00004123"/>
    </source>
</evidence>
<feature type="domain" description="BZIP" evidence="10">
    <location>
        <begin position="76"/>
        <end position="118"/>
    </location>
</feature>